<dbReference type="SUPFAM" id="SSF101874">
    <property type="entry name" value="YceI-like"/>
    <property type="match status" value="1"/>
</dbReference>
<dbReference type="OrthoDB" id="1121590at2"/>
<proteinExistence type="predicted"/>
<protein>
    <submittedName>
        <fullName evidence="1">YceI family protein</fullName>
    </submittedName>
</protein>
<organism evidence="1 2">
    <name type="scientific">Flavobacterium piscinae</name>
    <dbReference type="NCBI Taxonomy" id="2506424"/>
    <lineage>
        <taxon>Bacteria</taxon>
        <taxon>Pseudomonadati</taxon>
        <taxon>Bacteroidota</taxon>
        <taxon>Flavobacteriia</taxon>
        <taxon>Flavobacteriales</taxon>
        <taxon>Flavobacteriaceae</taxon>
        <taxon>Flavobacterium</taxon>
    </lineage>
</organism>
<dbReference type="Gene3D" id="2.40.128.110">
    <property type="entry name" value="Lipid/polyisoprenoid-binding, YceI-like"/>
    <property type="match status" value="1"/>
</dbReference>
<dbReference type="RefSeq" id="WP_129465188.1">
    <property type="nucleotide sequence ID" value="NZ_SBKQ01000013.1"/>
</dbReference>
<dbReference type="InterPro" id="IPR036761">
    <property type="entry name" value="TTHA0802/YceI-like_sf"/>
</dbReference>
<comment type="caution">
    <text evidence="1">The sequence shown here is derived from an EMBL/GenBank/DDBJ whole genome shotgun (WGS) entry which is preliminary data.</text>
</comment>
<keyword evidence="2" id="KW-1185">Reference proteome</keyword>
<gene>
    <name evidence="1" type="ORF">EQG68_12290</name>
</gene>
<dbReference type="EMBL" id="SBKQ01000013">
    <property type="protein sequence ID" value="RXR29647.1"/>
    <property type="molecule type" value="Genomic_DNA"/>
</dbReference>
<dbReference type="Proteomes" id="UP000289734">
    <property type="component" value="Unassembled WGS sequence"/>
</dbReference>
<dbReference type="AlphaFoldDB" id="A0A4Q1KJ12"/>
<reference evidence="2" key="1">
    <citation type="submission" date="2019-01" db="EMBL/GenBank/DDBJ databases">
        <title>Cytophagaceae bacterium strain CAR-16.</title>
        <authorList>
            <person name="Chen W.-M."/>
        </authorList>
    </citation>
    <scope>NUCLEOTIDE SEQUENCE [LARGE SCALE GENOMIC DNA]</scope>
    <source>
        <strain evidence="2">ICH-30</strain>
    </source>
</reference>
<sequence>MRVFGFILVLTGTLFSTPKEDYLLVSTKQFTVQGTTSIGGFECNYDMNAKDTLFFNQPHKQTKISHSVPVKNFGCGNFILNNDFRKTLKEKEFPTVRIELSNFKKSAENYSCDLTLNLVGKQKIYKNLPLKYDKNSLIGNITLQFSDFNLIPPKKIGGMIKIKEEIKLSVSLQTK</sequence>
<evidence type="ECO:0000313" key="1">
    <source>
        <dbReference type="EMBL" id="RXR29647.1"/>
    </source>
</evidence>
<name>A0A4Q1KJ12_9FLAO</name>
<evidence type="ECO:0000313" key="2">
    <source>
        <dbReference type="Proteomes" id="UP000289734"/>
    </source>
</evidence>
<accession>A0A4Q1KJ12</accession>